<dbReference type="UniPathway" id="UPA00193"/>
<comment type="cofactor">
    <cofactor evidence="1 12">
        <name>FAD</name>
        <dbReference type="ChEBI" id="CHEBI:57692"/>
    </cofactor>
</comment>
<dbReference type="Gene3D" id="3.20.20.220">
    <property type="match status" value="1"/>
</dbReference>
<keyword evidence="4" id="KW-0028">Amino-acid biosynthesis</keyword>
<evidence type="ECO:0000256" key="9">
    <source>
        <dbReference type="ARBA" id="ARBA00023167"/>
    </source>
</evidence>
<dbReference type="NCBIfam" id="TIGR00676">
    <property type="entry name" value="fadh2"/>
    <property type="match status" value="1"/>
</dbReference>
<keyword evidence="7 12" id="KW-0560">Oxidoreductase</keyword>
<comment type="catalytic activity">
    <reaction evidence="11">
        <text>(6S)-5-methyl-5,6,7,8-tetrahydrofolate + NAD(+) = (6R)-5,10-methylene-5,6,7,8-tetrahydrofolate + NADH + H(+)</text>
        <dbReference type="Rhea" id="RHEA:19821"/>
        <dbReference type="ChEBI" id="CHEBI:15378"/>
        <dbReference type="ChEBI" id="CHEBI:15636"/>
        <dbReference type="ChEBI" id="CHEBI:18608"/>
        <dbReference type="ChEBI" id="CHEBI:57540"/>
        <dbReference type="ChEBI" id="CHEBI:57945"/>
        <dbReference type="EC" id="1.5.1.54"/>
    </reaction>
    <physiologicalReaction direction="right-to-left" evidence="11">
        <dbReference type="Rhea" id="RHEA:19823"/>
    </physiologicalReaction>
</comment>
<organism evidence="13 14">
    <name type="scientific">Gammaproteobacteria bacterium LSUCC0057</name>
    <dbReference type="NCBI Taxonomy" id="2559237"/>
    <lineage>
        <taxon>Bacteria</taxon>
        <taxon>Pseudomonadati</taxon>
        <taxon>Pseudomonadota</taxon>
        <taxon>Gammaproteobacteria</taxon>
        <taxon>Cellvibrionales</taxon>
        <taxon>Porticoccaceae</taxon>
        <taxon>SAR92 clade</taxon>
    </lineage>
</organism>
<sequence length="282" mass="30794">MTQKDAVPLSFEFFPPKTDQGHANLAETRSQLAAFNPEYFSVTYGAGGSTRDTTRNVVNNLIAAGSRAAPHLSFGGDGEATIAALLADYAAAGVEHIVALRGDLPSGMGGASQLVHANQLVEFIRRECGDQFNILVAAYPEIHPEAESYSRDIYWLGEKFKAGADAAITQYFYNADAYFAFVDACAKAGIDQPIVPGIMPLTNYQNLLRFSESCGADIPRWLRWQLKERADNSDDLLEYGLEVVTKLCEQLIAGGAPGLHFYTMNQWRPTSRLCRNLLGASD</sequence>
<evidence type="ECO:0000256" key="1">
    <source>
        <dbReference type="ARBA" id="ARBA00001974"/>
    </source>
</evidence>
<evidence type="ECO:0000256" key="5">
    <source>
        <dbReference type="ARBA" id="ARBA00022630"/>
    </source>
</evidence>
<dbReference type="EC" id="1.5.1.54" evidence="12"/>
<dbReference type="PANTHER" id="PTHR45754:SF3">
    <property type="entry name" value="METHYLENETETRAHYDROFOLATE REDUCTASE (NADPH)"/>
    <property type="match status" value="1"/>
</dbReference>
<evidence type="ECO:0000256" key="7">
    <source>
        <dbReference type="ARBA" id="ARBA00023002"/>
    </source>
</evidence>
<dbReference type="AlphaFoldDB" id="A0A4Y8UGE5"/>
<evidence type="ECO:0000256" key="3">
    <source>
        <dbReference type="ARBA" id="ARBA00006743"/>
    </source>
</evidence>
<evidence type="ECO:0000256" key="12">
    <source>
        <dbReference type="RuleBase" id="RU003862"/>
    </source>
</evidence>
<dbReference type="GO" id="GO:0035999">
    <property type="term" value="P:tetrahydrofolate interconversion"/>
    <property type="evidence" value="ECO:0007669"/>
    <property type="project" value="UniProtKB-UniPathway"/>
</dbReference>
<keyword evidence="8" id="KW-0520">NAD</keyword>
<evidence type="ECO:0000256" key="6">
    <source>
        <dbReference type="ARBA" id="ARBA00022827"/>
    </source>
</evidence>
<evidence type="ECO:0000256" key="4">
    <source>
        <dbReference type="ARBA" id="ARBA00022605"/>
    </source>
</evidence>
<dbReference type="GO" id="GO:0009086">
    <property type="term" value="P:methionine biosynthetic process"/>
    <property type="evidence" value="ECO:0007669"/>
    <property type="project" value="UniProtKB-KW"/>
</dbReference>
<dbReference type="SUPFAM" id="SSF51730">
    <property type="entry name" value="FAD-linked oxidoreductase"/>
    <property type="match status" value="1"/>
</dbReference>
<accession>A0A4Y8UGE5</accession>
<evidence type="ECO:0000256" key="11">
    <source>
        <dbReference type="ARBA" id="ARBA00048628"/>
    </source>
</evidence>
<keyword evidence="5 12" id="KW-0285">Flavoprotein</keyword>
<evidence type="ECO:0000256" key="10">
    <source>
        <dbReference type="ARBA" id="ARBA00034478"/>
    </source>
</evidence>
<evidence type="ECO:0000256" key="8">
    <source>
        <dbReference type="ARBA" id="ARBA00023027"/>
    </source>
</evidence>
<dbReference type="EMBL" id="SPIA01000002">
    <property type="protein sequence ID" value="TFH67895.1"/>
    <property type="molecule type" value="Genomic_DNA"/>
</dbReference>
<gene>
    <name evidence="13" type="primary">metF</name>
    <name evidence="13" type="ORF">E3W66_06510</name>
</gene>
<comment type="caution">
    <text evidence="13">The sequence shown here is derived from an EMBL/GenBank/DDBJ whole genome shotgun (WGS) entry which is preliminary data.</text>
</comment>
<dbReference type="InterPro" id="IPR029041">
    <property type="entry name" value="FAD-linked_oxidoreductase-like"/>
</dbReference>
<evidence type="ECO:0000313" key="14">
    <source>
        <dbReference type="Proteomes" id="UP000298133"/>
    </source>
</evidence>
<protein>
    <recommendedName>
        <fullName evidence="12">Methylenetetrahydrofolate reductase</fullName>
        <ecNumber evidence="12">1.5.1.54</ecNumber>
    </recommendedName>
</protein>
<comment type="pathway">
    <text evidence="2 12">One-carbon metabolism; tetrahydrofolate interconversion.</text>
</comment>
<dbReference type="OrthoDB" id="9812555at2"/>
<dbReference type="Proteomes" id="UP000298133">
    <property type="component" value="Unassembled WGS sequence"/>
</dbReference>
<dbReference type="Pfam" id="PF02219">
    <property type="entry name" value="MTHFR"/>
    <property type="match status" value="1"/>
</dbReference>
<dbReference type="InterPro" id="IPR004620">
    <property type="entry name" value="MTHF_reductase_bac"/>
</dbReference>
<dbReference type="GO" id="GO:0005829">
    <property type="term" value="C:cytosol"/>
    <property type="evidence" value="ECO:0007669"/>
    <property type="project" value="InterPro"/>
</dbReference>
<keyword evidence="6 12" id="KW-0274">FAD</keyword>
<comment type="pathway">
    <text evidence="10">Amino-acid biosynthesis; L-methionine biosynthesis via de novo pathway.</text>
</comment>
<evidence type="ECO:0000313" key="13">
    <source>
        <dbReference type="EMBL" id="TFH67895.1"/>
    </source>
</evidence>
<comment type="similarity">
    <text evidence="3 12">Belongs to the methylenetetrahydrofolate reductase family.</text>
</comment>
<dbReference type="GO" id="GO:0071949">
    <property type="term" value="F:FAD binding"/>
    <property type="evidence" value="ECO:0007669"/>
    <property type="project" value="TreeGrafter"/>
</dbReference>
<dbReference type="CDD" id="cd00537">
    <property type="entry name" value="MTHFR"/>
    <property type="match status" value="1"/>
</dbReference>
<keyword evidence="9" id="KW-0486">Methionine biosynthesis</keyword>
<dbReference type="GO" id="GO:0106312">
    <property type="term" value="F:methylenetetrahydrofolate reductase (NADH) activity"/>
    <property type="evidence" value="ECO:0007669"/>
    <property type="project" value="UniProtKB-EC"/>
</dbReference>
<dbReference type="InterPro" id="IPR003171">
    <property type="entry name" value="Mehydrof_redctse-like"/>
</dbReference>
<keyword evidence="14" id="KW-1185">Reference proteome</keyword>
<reference evidence="13 14" key="1">
    <citation type="submission" date="2019-03" db="EMBL/GenBank/DDBJ databases">
        <title>Draft genome of Gammaproteobacteria bacterium LSUCC0057, a member of the SAR92 clade.</title>
        <authorList>
            <person name="Lanclos V.C."/>
            <person name="Doiron C."/>
            <person name="Henson M.W."/>
            <person name="Thrash J.C."/>
        </authorList>
    </citation>
    <scope>NUCLEOTIDE SEQUENCE [LARGE SCALE GENOMIC DNA]</scope>
    <source>
        <strain evidence="13 14">LSUCC0057</strain>
    </source>
</reference>
<evidence type="ECO:0000256" key="2">
    <source>
        <dbReference type="ARBA" id="ARBA00004777"/>
    </source>
</evidence>
<name>A0A4Y8UGE5_9GAMM</name>
<proteinExistence type="inferred from homology"/>
<dbReference type="PANTHER" id="PTHR45754">
    <property type="entry name" value="METHYLENETETRAHYDROFOLATE REDUCTASE"/>
    <property type="match status" value="1"/>
</dbReference>